<name>A0A8X6LJ94_TRICU</name>
<sequence>MKDSFNDLNKITLESISYLISGHKNFYKTYSNFTLSETNRNSHPMKRPLTRVRLRWVGNPMHSNAIPGFYRTTVNLEGTRAPHFILNKQEILINCIGFQRL</sequence>
<dbReference type="AlphaFoldDB" id="A0A8X6LJ94"/>
<organism evidence="1 2">
    <name type="scientific">Trichonephila clavata</name>
    <name type="common">Joro spider</name>
    <name type="synonym">Nephila clavata</name>
    <dbReference type="NCBI Taxonomy" id="2740835"/>
    <lineage>
        <taxon>Eukaryota</taxon>
        <taxon>Metazoa</taxon>
        <taxon>Ecdysozoa</taxon>
        <taxon>Arthropoda</taxon>
        <taxon>Chelicerata</taxon>
        <taxon>Arachnida</taxon>
        <taxon>Araneae</taxon>
        <taxon>Araneomorphae</taxon>
        <taxon>Entelegynae</taxon>
        <taxon>Araneoidea</taxon>
        <taxon>Nephilidae</taxon>
        <taxon>Trichonephila</taxon>
    </lineage>
</organism>
<evidence type="ECO:0000313" key="1">
    <source>
        <dbReference type="EMBL" id="GFR10392.1"/>
    </source>
</evidence>
<protein>
    <submittedName>
        <fullName evidence="1">Uncharacterized protein</fullName>
    </submittedName>
</protein>
<dbReference type="EMBL" id="BMAO01016685">
    <property type="protein sequence ID" value="GFR10392.1"/>
    <property type="molecule type" value="Genomic_DNA"/>
</dbReference>
<proteinExistence type="predicted"/>
<comment type="caution">
    <text evidence="1">The sequence shown here is derived from an EMBL/GenBank/DDBJ whole genome shotgun (WGS) entry which is preliminary data.</text>
</comment>
<dbReference type="Proteomes" id="UP000887116">
    <property type="component" value="Unassembled WGS sequence"/>
</dbReference>
<evidence type="ECO:0000313" key="2">
    <source>
        <dbReference type="Proteomes" id="UP000887116"/>
    </source>
</evidence>
<accession>A0A8X6LJ94</accession>
<reference evidence="1" key="1">
    <citation type="submission" date="2020-07" db="EMBL/GenBank/DDBJ databases">
        <title>Multicomponent nature underlies the extraordinary mechanical properties of spider dragline silk.</title>
        <authorList>
            <person name="Kono N."/>
            <person name="Nakamura H."/>
            <person name="Mori M."/>
            <person name="Yoshida Y."/>
            <person name="Ohtoshi R."/>
            <person name="Malay A.D."/>
            <person name="Moran D.A.P."/>
            <person name="Tomita M."/>
            <person name="Numata K."/>
            <person name="Arakawa K."/>
        </authorList>
    </citation>
    <scope>NUCLEOTIDE SEQUENCE</scope>
</reference>
<keyword evidence="2" id="KW-1185">Reference proteome</keyword>
<gene>
    <name evidence="1" type="ORF">TNCT_288361</name>
</gene>